<feature type="chain" id="PRO_5040471569" description="Hydrophobin" evidence="1">
    <location>
        <begin position="20"/>
        <end position="103"/>
    </location>
</feature>
<gene>
    <name evidence="2" type="ORF">HYALB_00006391</name>
</gene>
<dbReference type="AlphaFoldDB" id="A0A9N9LIL6"/>
<evidence type="ECO:0000313" key="2">
    <source>
        <dbReference type="EMBL" id="CAG8973222.1"/>
    </source>
</evidence>
<evidence type="ECO:0008006" key="4">
    <source>
        <dbReference type="Google" id="ProtNLM"/>
    </source>
</evidence>
<reference evidence="2" key="1">
    <citation type="submission" date="2021-07" db="EMBL/GenBank/DDBJ databases">
        <authorList>
            <person name="Durling M."/>
        </authorList>
    </citation>
    <scope>NUCLEOTIDE SEQUENCE</scope>
</reference>
<sequence>MQITAILLAIGLLATPTVQQTALVYCEYNGCPLPDGSQGCNKHVFCCNANLSANDKGPWQVGRECNRVTNKNSEPFSCNAQVSESGQKPVAGILAAVGSVMCC</sequence>
<dbReference type="EMBL" id="CAJVRM010000066">
    <property type="protein sequence ID" value="CAG8973222.1"/>
    <property type="molecule type" value="Genomic_DNA"/>
</dbReference>
<keyword evidence="3" id="KW-1185">Reference proteome</keyword>
<dbReference type="OrthoDB" id="10379481at2759"/>
<evidence type="ECO:0000256" key="1">
    <source>
        <dbReference type="SAM" id="SignalP"/>
    </source>
</evidence>
<proteinExistence type="predicted"/>
<organism evidence="2 3">
    <name type="scientific">Hymenoscyphus albidus</name>
    <dbReference type="NCBI Taxonomy" id="595503"/>
    <lineage>
        <taxon>Eukaryota</taxon>
        <taxon>Fungi</taxon>
        <taxon>Dikarya</taxon>
        <taxon>Ascomycota</taxon>
        <taxon>Pezizomycotina</taxon>
        <taxon>Leotiomycetes</taxon>
        <taxon>Helotiales</taxon>
        <taxon>Helotiaceae</taxon>
        <taxon>Hymenoscyphus</taxon>
    </lineage>
</organism>
<keyword evidence="1" id="KW-0732">Signal</keyword>
<accession>A0A9N9LIL6</accession>
<feature type="signal peptide" evidence="1">
    <location>
        <begin position="1"/>
        <end position="19"/>
    </location>
</feature>
<comment type="caution">
    <text evidence="2">The sequence shown here is derived from an EMBL/GenBank/DDBJ whole genome shotgun (WGS) entry which is preliminary data.</text>
</comment>
<protein>
    <recommendedName>
        <fullName evidence="4">Hydrophobin</fullName>
    </recommendedName>
</protein>
<name>A0A9N9LIL6_9HELO</name>
<evidence type="ECO:0000313" key="3">
    <source>
        <dbReference type="Proteomes" id="UP000701801"/>
    </source>
</evidence>
<dbReference type="Proteomes" id="UP000701801">
    <property type="component" value="Unassembled WGS sequence"/>
</dbReference>